<dbReference type="VEuPathDB" id="FungiDB:F4678DRAFT_417628"/>
<evidence type="ECO:0000313" key="2">
    <source>
        <dbReference type="Proteomes" id="UP001148614"/>
    </source>
</evidence>
<protein>
    <recommendedName>
        <fullName evidence="3">Aminoglycoside phosphotransferase domain-containing protein</fullName>
    </recommendedName>
</protein>
<reference evidence="1" key="1">
    <citation type="submission" date="2022-07" db="EMBL/GenBank/DDBJ databases">
        <title>Genome Sequence of Xylaria arbuscula.</title>
        <authorList>
            <person name="Buettner E."/>
        </authorList>
    </citation>
    <scope>NUCLEOTIDE SEQUENCE</scope>
    <source>
        <strain evidence="1">VT107</strain>
    </source>
</reference>
<dbReference type="EMBL" id="JANPWZ010000021">
    <property type="protein sequence ID" value="KAJ3580234.1"/>
    <property type="molecule type" value="Genomic_DNA"/>
</dbReference>
<dbReference type="AlphaFoldDB" id="A0A9W8NP41"/>
<comment type="caution">
    <text evidence="1">The sequence shown here is derived from an EMBL/GenBank/DDBJ whole genome shotgun (WGS) entry which is preliminary data.</text>
</comment>
<dbReference type="SUPFAM" id="SSF56112">
    <property type="entry name" value="Protein kinase-like (PK-like)"/>
    <property type="match status" value="1"/>
</dbReference>
<sequence>MAPVTATEEQALTKQAQDVLEGTPYACSELLALGGGTANFLYRGVLRQPLPGTTSSATVIVKLSTDYVAINRDFPLDVTRCFFEKSMLEALGGFPRSISTGDAHHVIVKAPRFYHFDPVTHTQVLEDFRDTKDLTTALQSPDVATILHGTRATSIGRAVGAWLRGFHGWSSDSAQTSLVERVGSNAGMRRLKCLMTYDSFLEILDRHPETVEGHRETLQKVQKTMQYEFERPPIAGDQADCGLIHGDFWGGNNAQGDITALNELFIIDWENVQFGCRAVDIGGFLGDLYERFHFKGVKESLLAMDGFIEGYGPVGEDLAYATAIHAGVHFICWYYRRDRNAPLPYPLPIVLKALTIGRDLILMGWAKDRKGLQGSILGLMFEDGNLL</sequence>
<dbReference type="InterPro" id="IPR011009">
    <property type="entry name" value="Kinase-like_dom_sf"/>
</dbReference>
<evidence type="ECO:0000313" key="1">
    <source>
        <dbReference type="EMBL" id="KAJ3580234.1"/>
    </source>
</evidence>
<organism evidence="1 2">
    <name type="scientific">Xylaria arbuscula</name>
    <dbReference type="NCBI Taxonomy" id="114810"/>
    <lineage>
        <taxon>Eukaryota</taxon>
        <taxon>Fungi</taxon>
        <taxon>Dikarya</taxon>
        <taxon>Ascomycota</taxon>
        <taxon>Pezizomycotina</taxon>
        <taxon>Sordariomycetes</taxon>
        <taxon>Xylariomycetidae</taxon>
        <taxon>Xylariales</taxon>
        <taxon>Xylariaceae</taxon>
        <taxon>Xylaria</taxon>
    </lineage>
</organism>
<accession>A0A9W8NP41</accession>
<name>A0A9W8NP41_9PEZI</name>
<keyword evidence="2" id="KW-1185">Reference proteome</keyword>
<dbReference type="Gene3D" id="3.30.200.20">
    <property type="entry name" value="Phosphorylase Kinase, domain 1"/>
    <property type="match status" value="1"/>
</dbReference>
<proteinExistence type="predicted"/>
<evidence type="ECO:0008006" key="3">
    <source>
        <dbReference type="Google" id="ProtNLM"/>
    </source>
</evidence>
<dbReference type="Proteomes" id="UP001148614">
    <property type="component" value="Unassembled WGS sequence"/>
</dbReference>
<dbReference type="Gene3D" id="3.90.1200.10">
    <property type="match status" value="1"/>
</dbReference>
<gene>
    <name evidence="1" type="ORF">NPX13_g339</name>
</gene>